<dbReference type="Gene3D" id="2.60.120.10">
    <property type="entry name" value="Jelly Rolls"/>
    <property type="match status" value="1"/>
</dbReference>
<sequence>MDYKFLNYDNNLPINIQFFDKQDNEPEWHKDIEIILVARGSANLDIKNTTYNLDGENLVLINSSEVHKLYNISEDSLIISLYFDPHYFEKYYTNFDKLYFSCNTSLIIDIDSDSKEKYHNIFSLCSSIMLSTLYNNNLDKIKILKNTFSLVEHLIDNFSLECSLDKPDLSVYHQRFNRILQYINENYTNKITLSDLAQREYLSTHYVSRFFNKYMGVGFIKYLNNFRLEKSMYDLVNTNKSILDLSLDHGFSSLKSYRNTFFEKYNMSPSVYRKNYTSANNMTESNSILPSKNIAEFIDYLQKYESNQFSNPRVEYITKEINGVSFSKKNWVNFEKIFYFDNVYDALNSNWQKYFTKSIELIKPDFIKFAGIFNESMYDYDSIRNTYNWYNLESVLDFFSNIHITPFLKLEYDVKKESIKKFFARLESFILFCINKYDLESVREWKFELSSVEKDYPNMIKFYRTILDLIAETPTLSKLNFGIDFTINSNFHKEYFIKYIQDKKINFISVYASEKDFLDTKDFVRILLMKTKKLMKIKTYFIQQAENHYLNDTSYKATKIVHNVLNDYCECDSQFNFIDSSSNLSLFKGDTGMLTYNGINKPSFNALFVLSKLNGYLVDCGSGYIITKKQNSYSILLYNHQNIPDYFNHKSENYDKLYKNAKLKTKFIDLKINLEPGKYSLKSYIFNKKNGSIYDEWIKMGKPSVSNREVLRFLKSKESIGLKFSDTSVENSLHLKEHIILGSLKLIEINKV</sequence>
<protein>
    <recommendedName>
        <fullName evidence="4">HTH araC/xylS-type domain-containing protein</fullName>
    </recommendedName>
</protein>
<dbReference type="Pfam" id="PF12833">
    <property type="entry name" value="HTH_18"/>
    <property type="match status" value="1"/>
</dbReference>
<dbReference type="SUPFAM" id="SSF46689">
    <property type="entry name" value="Homeodomain-like"/>
    <property type="match status" value="2"/>
</dbReference>
<dbReference type="InterPro" id="IPR011051">
    <property type="entry name" value="RmlC_Cupin_sf"/>
</dbReference>
<dbReference type="RefSeq" id="WP_039681353.1">
    <property type="nucleotide sequence ID" value="NZ_JWHR01000158.1"/>
</dbReference>
<dbReference type="InterPro" id="IPR018060">
    <property type="entry name" value="HTH_AraC"/>
</dbReference>
<dbReference type="EMBL" id="JWHR01000158">
    <property type="protein sequence ID" value="KHS55628.1"/>
    <property type="molecule type" value="Genomic_DNA"/>
</dbReference>
<keyword evidence="2" id="KW-0238">DNA-binding</keyword>
<dbReference type="STRING" id="1577792.QX51_18355"/>
<keyword evidence="1" id="KW-0805">Transcription regulation</keyword>
<dbReference type="OrthoDB" id="9776971at2"/>
<reference evidence="5 6" key="1">
    <citation type="submission" date="2014-12" db="EMBL/GenBank/DDBJ databases">
        <title>Draft genome sequence of Terrisporobacter sp. 08-306576, isolated from the blood culture of a bacteremia patient.</title>
        <authorList>
            <person name="Lund L.C."/>
            <person name="Sydenham T.V."/>
            <person name="Hogh S.V."/>
            <person name="Skov M.N."/>
            <person name="Kemp M."/>
            <person name="Justesen U.S."/>
        </authorList>
    </citation>
    <scope>NUCLEOTIDE SEQUENCE [LARGE SCALE GENOMIC DNA]</scope>
    <source>
        <strain evidence="5 6">08-306576</strain>
    </source>
</reference>
<dbReference type="SMART" id="SM00342">
    <property type="entry name" value="HTH_ARAC"/>
    <property type="match status" value="1"/>
</dbReference>
<gene>
    <name evidence="5" type="ORF">QX51_18355</name>
</gene>
<dbReference type="PANTHER" id="PTHR43280:SF34">
    <property type="entry name" value="ARAC-FAMILY TRANSCRIPTIONAL REGULATOR"/>
    <property type="match status" value="1"/>
</dbReference>
<keyword evidence="3" id="KW-0804">Transcription</keyword>
<dbReference type="Gene3D" id="3.20.20.80">
    <property type="entry name" value="Glycosidases"/>
    <property type="match status" value="1"/>
</dbReference>
<dbReference type="PANTHER" id="PTHR43280">
    <property type="entry name" value="ARAC-FAMILY TRANSCRIPTIONAL REGULATOR"/>
    <property type="match status" value="1"/>
</dbReference>
<dbReference type="PROSITE" id="PS01124">
    <property type="entry name" value="HTH_ARAC_FAMILY_2"/>
    <property type="match status" value="1"/>
</dbReference>
<evidence type="ECO:0000256" key="2">
    <source>
        <dbReference type="ARBA" id="ARBA00023125"/>
    </source>
</evidence>
<organism evidence="5 6">
    <name type="scientific">Terrisporobacter othiniensis</name>
    <dbReference type="NCBI Taxonomy" id="1577792"/>
    <lineage>
        <taxon>Bacteria</taxon>
        <taxon>Bacillati</taxon>
        <taxon>Bacillota</taxon>
        <taxon>Clostridia</taxon>
        <taxon>Peptostreptococcales</taxon>
        <taxon>Peptostreptococcaceae</taxon>
        <taxon>Terrisporobacter</taxon>
    </lineage>
</organism>
<dbReference type="Gene3D" id="2.60.40.1500">
    <property type="entry name" value="Glycosyl hydrolase domain, family 39"/>
    <property type="match status" value="1"/>
</dbReference>
<evidence type="ECO:0000313" key="5">
    <source>
        <dbReference type="EMBL" id="KHS55628.1"/>
    </source>
</evidence>
<proteinExistence type="predicted"/>
<comment type="caution">
    <text evidence="5">The sequence shown here is derived from an EMBL/GenBank/DDBJ whole genome shotgun (WGS) entry which is preliminary data.</text>
</comment>
<evidence type="ECO:0000256" key="3">
    <source>
        <dbReference type="ARBA" id="ARBA00023163"/>
    </source>
</evidence>
<dbReference type="InterPro" id="IPR014710">
    <property type="entry name" value="RmlC-like_jellyroll"/>
</dbReference>
<feature type="domain" description="HTH araC/xylS-type" evidence="4">
    <location>
        <begin position="177"/>
        <end position="275"/>
    </location>
</feature>
<dbReference type="GO" id="GO:0043565">
    <property type="term" value="F:sequence-specific DNA binding"/>
    <property type="evidence" value="ECO:0007669"/>
    <property type="project" value="InterPro"/>
</dbReference>
<dbReference type="SUPFAM" id="SSF51011">
    <property type="entry name" value="Glycosyl hydrolase domain"/>
    <property type="match status" value="1"/>
</dbReference>
<evidence type="ECO:0000313" key="6">
    <source>
        <dbReference type="Proteomes" id="UP000031189"/>
    </source>
</evidence>
<dbReference type="InterPro" id="IPR009057">
    <property type="entry name" value="Homeodomain-like_sf"/>
</dbReference>
<dbReference type="SUPFAM" id="SSF51182">
    <property type="entry name" value="RmlC-like cupins"/>
    <property type="match status" value="1"/>
</dbReference>
<keyword evidence="6" id="KW-1185">Reference proteome</keyword>
<accession>A0A0B3VS50</accession>
<dbReference type="GO" id="GO:0003700">
    <property type="term" value="F:DNA-binding transcription factor activity"/>
    <property type="evidence" value="ECO:0007669"/>
    <property type="project" value="InterPro"/>
</dbReference>
<evidence type="ECO:0000259" key="4">
    <source>
        <dbReference type="PROSITE" id="PS01124"/>
    </source>
</evidence>
<dbReference type="Gene3D" id="1.10.10.60">
    <property type="entry name" value="Homeodomain-like"/>
    <property type="match status" value="2"/>
</dbReference>
<dbReference type="Proteomes" id="UP000031189">
    <property type="component" value="Unassembled WGS sequence"/>
</dbReference>
<dbReference type="Pfam" id="PF02311">
    <property type="entry name" value="AraC_binding"/>
    <property type="match status" value="1"/>
</dbReference>
<evidence type="ECO:0000256" key="1">
    <source>
        <dbReference type="ARBA" id="ARBA00023015"/>
    </source>
</evidence>
<dbReference type="InterPro" id="IPR003313">
    <property type="entry name" value="AraC-bd"/>
</dbReference>
<dbReference type="AlphaFoldDB" id="A0A0B3VS50"/>
<name>A0A0B3VS50_9FIRM</name>